<dbReference type="Pfam" id="PF03432">
    <property type="entry name" value="Relaxase"/>
    <property type="match status" value="1"/>
</dbReference>
<proteinExistence type="predicted"/>
<name>A0A418ZYG5_9RHOB</name>
<accession>A0A418ZYG5</accession>
<gene>
    <name evidence="3" type="ORF">D3P06_06620</name>
</gene>
<reference evidence="3 4" key="1">
    <citation type="submission" date="2018-09" db="EMBL/GenBank/DDBJ databases">
        <title>Paracoccus onubensis nov. sp. a moderate halophilic bacterium isolated from Gruta de las Maravillas (Aracena, Spain).</title>
        <authorList>
            <person name="Jurado V."/>
            <person name="Gutierrez-Patricio S."/>
            <person name="Gonzalez-Pimentel J.L."/>
            <person name="Laiz L."/>
            <person name="Saiz-Jimenez C."/>
        </authorList>
    </citation>
    <scope>NUCLEOTIDE SEQUENCE [LARGE SCALE GENOMIC DNA]</scope>
    <source>
        <strain evidence="3 4">DSM 19484</strain>
    </source>
</reference>
<protein>
    <recommendedName>
        <fullName evidence="2">MobA/VirD2-like nuclease domain-containing protein</fullName>
    </recommendedName>
</protein>
<dbReference type="EMBL" id="QZEV01000022">
    <property type="protein sequence ID" value="RJL05507.1"/>
    <property type="molecule type" value="Genomic_DNA"/>
</dbReference>
<feature type="compositionally biased region" description="Basic and acidic residues" evidence="1">
    <location>
        <begin position="305"/>
        <end position="321"/>
    </location>
</feature>
<evidence type="ECO:0000259" key="2">
    <source>
        <dbReference type="Pfam" id="PF03432"/>
    </source>
</evidence>
<feature type="region of interest" description="Disordered" evidence="1">
    <location>
        <begin position="585"/>
        <end position="611"/>
    </location>
</feature>
<sequence>MLAKVIAPRRRAAGAESRFAKRIAYVCGKASSIMLGNLAGLWTDAAFQMVAVAGMNQRLRRRCYHMVLSWGDGENPGDKAALAAAWGVLREMGWLRYQYVLAVHRDRRNVHVHVVLNRVDPLTGKTCSISHDYARLERACRVIERKFGWPPDRGRFLPRLVDGELVLVPRPKAHWDARRVARAEGLRPDPRGVRGDERRSGEAPLRDRLSAGVIRQARRVIAKAAGWAALHAGLFGLGLRYLRHGPGARIAEVAGGGWMPACHLGSAFGLHRLCALLGAFRPGPPQGPDAPNAADLAMVNARRQHATDRSRRRGRYAELRQRQKHQAAELGAKLRGLDRKVAAAFRLVLAKDQRAERQAFRATPLPRLADYGLTPPAVDALPPGAQERRRHRHLWREDSVRKAGGRIAASALDHTRARQLWRQAAARAVAAEPEADATPAMLRVGPKRRLLPRLDPRGSILGYDLLTEGVNGLVARPISGRDLALSMIGPRDAPRCMVTTDAATAATLSTEYPELLVIAAGPSLTAWTGQHLQTVIGQRPLHVVCPKEAEGDFVAQVMALLPHAILLESSEHAVSDLADNHAVGITTVPPPLPPGDDAVQPPESGMDGLEP</sequence>
<feature type="domain" description="MobA/VirD2-like nuclease" evidence="2">
    <location>
        <begin position="31"/>
        <end position="149"/>
    </location>
</feature>
<dbReference type="InterPro" id="IPR005094">
    <property type="entry name" value="Endonuclease_MobA/VirD2"/>
</dbReference>
<dbReference type="OrthoDB" id="98563at2"/>
<dbReference type="AlphaFoldDB" id="A0A418ZYG5"/>
<dbReference type="RefSeq" id="WP_119885816.1">
    <property type="nucleotide sequence ID" value="NZ_CP067169.1"/>
</dbReference>
<evidence type="ECO:0000313" key="4">
    <source>
        <dbReference type="Proteomes" id="UP000285530"/>
    </source>
</evidence>
<evidence type="ECO:0000313" key="3">
    <source>
        <dbReference type="EMBL" id="RJL05507.1"/>
    </source>
</evidence>
<dbReference type="Proteomes" id="UP000285530">
    <property type="component" value="Unassembled WGS sequence"/>
</dbReference>
<organism evidence="3 4">
    <name type="scientific">Paracoccus aestuarii</name>
    <dbReference type="NCBI Taxonomy" id="453842"/>
    <lineage>
        <taxon>Bacteria</taxon>
        <taxon>Pseudomonadati</taxon>
        <taxon>Pseudomonadota</taxon>
        <taxon>Alphaproteobacteria</taxon>
        <taxon>Rhodobacterales</taxon>
        <taxon>Paracoccaceae</taxon>
        <taxon>Paracoccus</taxon>
    </lineage>
</organism>
<feature type="region of interest" description="Disordered" evidence="1">
    <location>
        <begin position="305"/>
        <end position="324"/>
    </location>
</feature>
<keyword evidence="4" id="KW-1185">Reference proteome</keyword>
<evidence type="ECO:0000256" key="1">
    <source>
        <dbReference type="SAM" id="MobiDB-lite"/>
    </source>
</evidence>
<comment type="caution">
    <text evidence="3">The sequence shown here is derived from an EMBL/GenBank/DDBJ whole genome shotgun (WGS) entry which is preliminary data.</text>
</comment>